<sequence length="131" mass="14268">MHHLFKLFTRTFAANAAGQRKNKQSADGVCSVCSLSKEEKPSACSVSGLASSPAVPIPDFHELERMIRRIKSGKRPAGFSEKVLEDEEACVIYRMLCNGSGLELRDAQRNRAACLAPDLVSRLSTGRTALC</sequence>
<reference evidence="1 2" key="1">
    <citation type="journal article" date="2022" name="Nat. Plants">
        <title>Genomes of leafy and leafless Platanthera orchids illuminate the evolution of mycoheterotrophy.</title>
        <authorList>
            <person name="Li M.H."/>
            <person name="Liu K.W."/>
            <person name="Li Z."/>
            <person name="Lu H.C."/>
            <person name="Ye Q.L."/>
            <person name="Zhang D."/>
            <person name="Wang J.Y."/>
            <person name="Li Y.F."/>
            <person name="Zhong Z.M."/>
            <person name="Liu X."/>
            <person name="Yu X."/>
            <person name="Liu D.K."/>
            <person name="Tu X.D."/>
            <person name="Liu B."/>
            <person name="Hao Y."/>
            <person name="Liao X.Y."/>
            <person name="Jiang Y.T."/>
            <person name="Sun W.H."/>
            <person name="Chen J."/>
            <person name="Chen Y.Q."/>
            <person name="Ai Y."/>
            <person name="Zhai J.W."/>
            <person name="Wu S.S."/>
            <person name="Zhou Z."/>
            <person name="Hsiao Y.Y."/>
            <person name="Wu W.L."/>
            <person name="Chen Y.Y."/>
            <person name="Lin Y.F."/>
            <person name="Hsu J.L."/>
            <person name="Li C.Y."/>
            <person name="Wang Z.W."/>
            <person name="Zhao X."/>
            <person name="Zhong W.Y."/>
            <person name="Ma X.K."/>
            <person name="Ma L."/>
            <person name="Huang J."/>
            <person name="Chen G.Z."/>
            <person name="Huang M.Z."/>
            <person name="Huang L."/>
            <person name="Peng D.H."/>
            <person name="Luo Y.B."/>
            <person name="Zou S.Q."/>
            <person name="Chen S.P."/>
            <person name="Lan S."/>
            <person name="Tsai W.C."/>
            <person name="Van de Peer Y."/>
            <person name="Liu Z.J."/>
        </authorList>
    </citation>
    <scope>NUCLEOTIDE SEQUENCE [LARGE SCALE GENOMIC DNA]</scope>
    <source>
        <strain evidence="1">Lor288</strain>
    </source>
</reference>
<proteinExistence type="predicted"/>
<evidence type="ECO:0000313" key="2">
    <source>
        <dbReference type="Proteomes" id="UP001412067"/>
    </source>
</evidence>
<evidence type="ECO:0000313" key="1">
    <source>
        <dbReference type="EMBL" id="KAK8970024.1"/>
    </source>
</evidence>
<keyword evidence="2" id="KW-1185">Reference proteome</keyword>
<organism evidence="1 2">
    <name type="scientific">Platanthera guangdongensis</name>
    <dbReference type="NCBI Taxonomy" id="2320717"/>
    <lineage>
        <taxon>Eukaryota</taxon>
        <taxon>Viridiplantae</taxon>
        <taxon>Streptophyta</taxon>
        <taxon>Embryophyta</taxon>
        <taxon>Tracheophyta</taxon>
        <taxon>Spermatophyta</taxon>
        <taxon>Magnoliopsida</taxon>
        <taxon>Liliopsida</taxon>
        <taxon>Asparagales</taxon>
        <taxon>Orchidaceae</taxon>
        <taxon>Orchidoideae</taxon>
        <taxon>Orchideae</taxon>
        <taxon>Orchidinae</taxon>
        <taxon>Platanthera</taxon>
    </lineage>
</organism>
<gene>
    <name evidence="1" type="ORF">KSP40_PGU009831</name>
</gene>
<protein>
    <submittedName>
        <fullName evidence="1">Uncharacterized protein</fullName>
    </submittedName>
</protein>
<name>A0ABR2N2P2_9ASPA</name>
<dbReference type="EMBL" id="JBBWWR010000002">
    <property type="protein sequence ID" value="KAK8970024.1"/>
    <property type="molecule type" value="Genomic_DNA"/>
</dbReference>
<accession>A0ABR2N2P2</accession>
<dbReference type="Proteomes" id="UP001412067">
    <property type="component" value="Unassembled WGS sequence"/>
</dbReference>
<comment type="caution">
    <text evidence="1">The sequence shown here is derived from an EMBL/GenBank/DDBJ whole genome shotgun (WGS) entry which is preliminary data.</text>
</comment>